<organism evidence="3 4">
    <name type="scientific">Mycolicibacterium psychrotolerans</name>
    <dbReference type="NCBI Taxonomy" id="216929"/>
    <lineage>
        <taxon>Bacteria</taxon>
        <taxon>Bacillati</taxon>
        <taxon>Actinomycetota</taxon>
        <taxon>Actinomycetes</taxon>
        <taxon>Mycobacteriales</taxon>
        <taxon>Mycobacteriaceae</taxon>
        <taxon>Mycolicibacterium</taxon>
    </lineage>
</organism>
<accession>A0A7I7M692</accession>
<dbReference type="AlphaFoldDB" id="A0A7I7M692"/>
<feature type="transmembrane region" description="Helical" evidence="2">
    <location>
        <begin position="16"/>
        <end position="39"/>
    </location>
</feature>
<evidence type="ECO:0000256" key="2">
    <source>
        <dbReference type="SAM" id="Phobius"/>
    </source>
</evidence>
<feature type="region of interest" description="Disordered" evidence="1">
    <location>
        <begin position="280"/>
        <end position="341"/>
    </location>
</feature>
<dbReference type="KEGG" id="mpsc:MPSYJ_09470"/>
<dbReference type="Proteomes" id="UP000466514">
    <property type="component" value="Chromosome"/>
</dbReference>
<reference evidence="3 4" key="1">
    <citation type="journal article" date="2019" name="Emerg. Microbes Infect.">
        <title>Comprehensive subspecies identification of 175 nontuberculous mycobacteria species based on 7547 genomic profiles.</title>
        <authorList>
            <person name="Matsumoto Y."/>
            <person name="Kinjo T."/>
            <person name="Motooka D."/>
            <person name="Nabeya D."/>
            <person name="Jung N."/>
            <person name="Uechi K."/>
            <person name="Horii T."/>
            <person name="Iida T."/>
            <person name="Fujita J."/>
            <person name="Nakamura S."/>
        </authorList>
    </citation>
    <scope>NUCLEOTIDE SEQUENCE [LARGE SCALE GENOMIC DNA]</scope>
    <source>
        <strain evidence="3 4">JCM 13323</strain>
    </source>
</reference>
<feature type="transmembrane region" description="Helical" evidence="2">
    <location>
        <begin position="193"/>
        <end position="212"/>
    </location>
</feature>
<evidence type="ECO:0008006" key="5">
    <source>
        <dbReference type="Google" id="ProtNLM"/>
    </source>
</evidence>
<dbReference type="InterPro" id="IPR025519">
    <property type="entry name" value="DUF4407"/>
</dbReference>
<dbReference type="Pfam" id="PF14362">
    <property type="entry name" value="DUF4407"/>
    <property type="match status" value="1"/>
</dbReference>
<keyword evidence="2" id="KW-0472">Membrane</keyword>
<keyword evidence="2" id="KW-1133">Transmembrane helix</keyword>
<evidence type="ECO:0000313" key="3">
    <source>
        <dbReference type="EMBL" id="BBX67486.1"/>
    </source>
</evidence>
<keyword evidence="4" id="KW-1185">Reference proteome</keyword>
<evidence type="ECO:0000256" key="1">
    <source>
        <dbReference type="SAM" id="MobiDB-lite"/>
    </source>
</evidence>
<feature type="region of interest" description="Disordered" evidence="1">
    <location>
        <begin position="430"/>
        <end position="455"/>
    </location>
</feature>
<dbReference type="EMBL" id="AP022574">
    <property type="protein sequence ID" value="BBX67486.1"/>
    <property type="molecule type" value="Genomic_DNA"/>
</dbReference>
<gene>
    <name evidence="3" type="ORF">MPSYJ_09470</name>
</gene>
<protein>
    <recommendedName>
        <fullName evidence="5">DUF4407 domain-containing protein</fullName>
    </recommendedName>
</protein>
<evidence type="ECO:0000313" key="4">
    <source>
        <dbReference type="Proteomes" id="UP000466514"/>
    </source>
</evidence>
<name>A0A7I7M692_9MYCO</name>
<feature type="compositionally biased region" description="Basic and acidic residues" evidence="1">
    <location>
        <begin position="433"/>
        <end position="455"/>
    </location>
</feature>
<keyword evidence="2" id="KW-0812">Transmembrane</keyword>
<proteinExistence type="predicted"/>
<sequence length="455" mass="48794">MFDKRFNATVTWPRGLTYATAAVVAGVVAGELAAVVIFAGSSDRRLDEEAARSAASTPAVVATSNDLDQARQARTALDDAVARAGRERDEALVVARCEFNAAPQCPQTHITGVPGSGPEQRTADAFLEDAQHRLDTVESERNRLASALDATVADEERALTQARDAAIARADRGFGARWLAMNAHTLGSPAATVLRALVVGLFVVLFLLPLILRLSRARTSEDRRTAALDQRERADLEADTAIAVKRAEVRAAVETLWAEHELDSARLEIAAQAEIDREEQRRRVAAASEAPTPVASERVPGVSAESGTEELPALSADASPDEAPERLPAVTQPRPGKRSVLPAVPDVAGAAMRWVRPFVPPIIVSAIDTTTKPLRAVREVFEETEEIHISLRRSHRVAVTSEETAERAGPTAYRVDASRIAPVVDAGSVAVEGPKRLPRRETRGDSGKRELPSSG</sequence>